<feature type="domain" description="SLBB" evidence="18">
    <location>
        <begin position="137"/>
        <end position="219"/>
    </location>
</feature>
<protein>
    <submittedName>
        <fullName evidence="19">Sugar ABC transporter substrate-binding protein</fullName>
    </submittedName>
</protein>
<evidence type="ECO:0000256" key="4">
    <source>
        <dbReference type="ARBA" id="ARBA00022452"/>
    </source>
</evidence>
<keyword evidence="5" id="KW-0762">Sugar transport</keyword>
<dbReference type="RefSeq" id="WP_073075234.1">
    <property type="nucleotide sequence ID" value="NZ_MPPI01000068.1"/>
</dbReference>
<keyword evidence="10" id="KW-0626">Porin</keyword>
<evidence type="ECO:0000256" key="9">
    <source>
        <dbReference type="ARBA" id="ARBA00023065"/>
    </source>
</evidence>
<dbReference type="GO" id="GO:0046930">
    <property type="term" value="C:pore complex"/>
    <property type="evidence" value="ECO:0007669"/>
    <property type="project" value="UniProtKB-KW"/>
</dbReference>
<keyword evidence="12" id="KW-0564">Palmitate</keyword>
<dbReference type="Gene3D" id="3.30.1950.10">
    <property type="entry name" value="wza like domain"/>
    <property type="match status" value="1"/>
</dbReference>
<keyword evidence="20" id="KW-1185">Reference proteome</keyword>
<evidence type="ECO:0000256" key="8">
    <source>
        <dbReference type="ARBA" id="ARBA00023047"/>
    </source>
</evidence>
<keyword evidence="4" id="KW-1134">Transmembrane beta strand</keyword>
<dbReference type="InterPro" id="IPR049712">
    <property type="entry name" value="Poly_export"/>
</dbReference>
<evidence type="ECO:0000256" key="3">
    <source>
        <dbReference type="ARBA" id="ARBA00022448"/>
    </source>
</evidence>
<dbReference type="PANTHER" id="PTHR33619">
    <property type="entry name" value="POLYSACCHARIDE EXPORT PROTEIN GFCE-RELATED"/>
    <property type="match status" value="1"/>
</dbReference>
<dbReference type="EMBL" id="PVWG01000074">
    <property type="protein sequence ID" value="PSB14904.1"/>
    <property type="molecule type" value="Genomic_DNA"/>
</dbReference>
<proteinExistence type="inferred from homology"/>
<evidence type="ECO:0000313" key="19">
    <source>
        <dbReference type="EMBL" id="PSB14904.1"/>
    </source>
</evidence>
<evidence type="ECO:0000256" key="11">
    <source>
        <dbReference type="ARBA" id="ARBA00023136"/>
    </source>
</evidence>
<dbReference type="GO" id="GO:0015288">
    <property type="term" value="F:porin activity"/>
    <property type="evidence" value="ECO:0007669"/>
    <property type="project" value="UniProtKB-KW"/>
</dbReference>
<evidence type="ECO:0000259" key="17">
    <source>
        <dbReference type="Pfam" id="PF10531"/>
    </source>
</evidence>
<evidence type="ECO:0000256" key="1">
    <source>
        <dbReference type="ARBA" id="ARBA00004571"/>
    </source>
</evidence>
<dbReference type="InterPro" id="IPR019554">
    <property type="entry name" value="Soluble_ligand-bd"/>
</dbReference>
<keyword evidence="13" id="KW-0998">Cell outer membrane</keyword>
<feature type="domain" description="Polysaccharide export protein N-terminal" evidence="16">
    <location>
        <begin position="57"/>
        <end position="129"/>
    </location>
</feature>
<dbReference type="PANTHER" id="PTHR33619:SF3">
    <property type="entry name" value="POLYSACCHARIDE EXPORT PROTEIN GFCE-RELATED"/>
    <property type="match status" value="1"/>
</dbReference>
<dbReference type="Pfam" id="PF02563">
    <property type="entry name" value="Poly_export"/>
    <property type="match status" value="1"/>
</dbReference>
<name>A0A2T1D3B5_9CYAN</name>
<dbReference type="InterPro" id="IPR054765">
    <property type="entry name" value="SLBB_dom"/>
</dbReference>
<organism evidence="19 20">
    <name type="scientific">Phormidesmis priestleyi ULC007</name>
    <dbReference type="NCBI Taxonomy" id="1920490"/>
    <lineage>
        <taxon>Bacteria</taxon>
        <taxon>Bacillati</taxon>
        <taxon>Cyanobacteriota</taxon>
        <taxon>Cyanophyceae</taxon>
        <taxon>Leptolyngbyales</taxon>
        <taxon>Leptolyngbyaceae</taxon>
        <taxon>Phormidesmis</taxon>
    </lineage>
</organism>
<evidence type="ECO:0000256" key="7">
    <source>
        <dbReference type="ARBA" id="ARBA00022729"/>
    </source>
</evidence>
<comment type="subcellular location">
    <subcellularLocation>
        <location evidence="1">Cell outer membrane</location>
        <topology evidence="1">Multi-pass membrane protein</topology>
    </subcellularLocation>
</comment>
<dbReference type="AlphaFoldDB" id="A0A2T1D3B5"/>
<comment type="similarity">
    <text evidence="2">Belongs to the BexD/CtrA/VexA family.</text>
</comment>
<dbReference type="GO" id="GO:0009279">
    <property type="term" value="C:cell outer membrane"/>
    <property type="evidence" value="ECO:0007669"/>
    <property type="project" value="UniProtKB-SubCell"/>
</dbReference>
<evidence type="ECO:0000259" key="16">
    <source>
        <dbReference type="Pfam" id="PF02563"/>
    </source>
</evidence>
<reference evidence="19 20" key="2">
    <citation type="submission" date="2018-03" db="EMBL/GenBank/DDBJ databases">
        <title>The ancient ancestry and fast evolution of plastids.</title>
        <authorList>
            <person name="Moore K.R."/>
            <person name="Magnabosco C."/>
            <person name="Momper L."/>
            <person name="Gold D.A."/>
            <person name="Bosak T."/>
            <person name="Fournier G.P."/>
        </authorList>
    </citation>
    <scope>NUCLEOTIDE SEQUENCE [LARGE SCALE GENOMIC DNA]</scope>
    <source>
        <strain evidence="19 20">ULC007</strain>
    </source>
</reference>
<evidence type="ECO:0000256" key="12">
    <source>
        <dbReference type="ARBA" id="ARBA00023139"/>
    </source>
</evidence>
<dbReference type="GO" id="GO:0006811">
    <property type="term" value="P:monoatomic ion transport"/>
    <property type="evidence" value="ECO:0007669"/>
    <property type="project" value="UniProtKB-KW"/>
</dbReference>
<evidence type="ECO:0000256" key="2">
    <source>
        <dbReference type="ARBA" id="ARBA00009450"/>
    </source>
</evidence>
<keyword evidence="6" id="KW-0812">Transmembrane</keyword>
<keyword evidence="11" id="KW-0472">Membrane</keyword>
<keyword evidence="3" id="KW-0813">Transport</keyword>
<accession>A0A2T1D3B5</accession>
<sequence length="489" mass="52062">MLRNLPTGRPTSFIQRTAGFTLPMLLAITTPLSCLAQQGLTAYKGSTHSGTPSSLTDDAYTLGPGDRVRIDVFKLTQLSGEFQVLADGSLNLPQVGSIPVTGMTLKEAANAISEGYTQILKYPIVSVNVLTPRPVQASILGEVNRPGAYTLTEAGQIPTVARALRQAGGITQMADLRRVEVRRPRRSGEQVIKVNLWDFLQTGDSRQDVTLRAGDAIFVPTLSKTNLAESIQLASTSFSADKSQALNVAVVGEVYRPGPHTVTASARTGAAGETGQASGSGGVETPPTITSAIQIAGGIKPQADIRQIQVRRLTKSGGEQTIVIDLLKLLKEGDVSQDLFLQDRDTIVVPTVTTISPAESIQIAAASFSPDSIRVNIVGEVKQPGAVKIPPNTPLNQAVLAAGGFTTRARTKSVDLIRLNPNGTITKRNIGINFDNQLNDQTNPALYNDDIIIVNRSALTTFSDSVNSALNPINNFLSLFSIYRIITGK</sequence>
<evidence type="ECO:0000256" key="13">
    <source>
        <dbReference type="ARBA" id="ARBA00023237"/>
    </source>
</evidence>
<gene>
    <name evidence="19" type="ORF">C7B65_25680</name>
</gene>
<keyword evidence="8" id="KW-0625">Polysaccharide transport</keyword>
<dbReference type="Pfam" id="PF22461">
    <property type="entry name" value="SLBB_2"/>
    <property type="match status" value="1"/>
</dbReference>
<comment type="caution">
    <text evidence="19">The sequence shown here is derived from an EMBL/GenBank/DDBJ whole genome shotgun (WGS) entry which is preliminary data.</text>
</comment>
<evidence type="ECO:0000313" key="20">
    <source>
        <dbReference type="Proteomes" id="UP000238634"/>
    </source>
</evidence>
<evidence type="ECO:0000256" key="5">
    <source>
        <dbReference type="ARBA" id="ARBA00022597"/>
    </source>
</evidence>
<dbReference type="GO" id="GO:0015159">
    <property type="term" value="F:polysaccharide transmembrane transporter activity"/>
    <property type="evidence" value="ECO:0007669"/>
    <property type="project" value="InterPro"/>
</dbReference>
<dbReference type="Pfam" id="PF10531">
    <property type="entry name" value="SLBB"/>
    <property type="match status" value="2"/>
</dbReference>
<evidence type="ECO:0000256" key="6">
    <source>
        <dbReference type="ARBA" id="ARBA00022692"/>
    </source>
</evidence>
<dbReference type="OrthoDB" id="9793939at2"/>
<feature type="domain" description="Soluble ligand binding" evidence="17">
    <location>
        <begin position="375"/>
        <end position="426"/>
    </location>
</feature>
<evidence type="ECO:0000256" key="10">
    <source>
        <dbReference type="ARBA" id="ARBA00023114"/>
    </source>
</evidence>
<dbReference type="STRING" id="1920490.GCA_001895925_03341"/>
<evidence type="ECO:0000256" key="14">
    <source>
        <dbReference type="ARBA" id="ARBA00023288"/>
    </source>
</evidence>
<dbReference type="Proteomes" id="UP000238634">
    <property type="component" value="Unassembled WGS sequence"/>
</dbReference>
<keyword evidence="14" id="KW-0449">Lipoprotein</keyword>
<keyword evidence="7" id="KW-0732">Signal</keyword>
<dbReference type="Gene3D" id="3.10.560.10">
    <property type="entry name" value="Outer membrane lipoprotein wza domain like"/>
    <property type="match status" value="3"/>
</dbReference>
<evidence type="ECO:0000259" key="18">
    <source>
        <dbReference type="Pfam" id="PF22461"/>
    </source>
</evidence>
<feature type="region of interest" description="Disordered" evidence="15">
    <location>
        <begin position="263"/>
        <end position="285"/>
    </location>
</feature>
<feature type="domain" description="Soluble ligand binding" evidence="17">
    <location>
        <begin position="288"/>
        <end position="321"/>
    </location>
</feature>
<evidence type="ECO:0000256" key="15">
    <source>
        <dbReference type="SAM" id="MobiDB-lite"/>
    </source>
</evidence>
<reference evidence="19 20" key="1">
    <citation type="submission" date="2018-02" db="EMBL/GenBank/DDBJ databases">
        <authorList>
            <person name="Cohen D.B."/>
            <person name="Kent A.D."/>
        </authorList>
    </citation>
    <scope>NUCLEOTIDE SEQUENCE [LARGE SCALE GENOMIC DNA]</scope>
    <source>
        <strain evidence="19 20">ULC007</strain>
    </source>
</reference>
<dbReference type="InterPro" id="IPR003715">
    <property type="entry name" value="Poly_export_N"/>
</dbReference>
<keyword evidence="9" id="KW-0406">Ion transport</keyword>